<gene>
    <name evidence="1" type="ORF">CSIM01_03530</name>
</gene>
<organism evidence="1 2">
    <name type="scientific">Colletotrichum simmondsii</name>
    <dbReference type="NCBI Taxonomy" id="703756"/>
    <lineage>
        <taxon>Eukaryota</taxon>
        <taxon>Fungi</taxon>
        <taxon>Dikarya</taxon>
        <taxon>Ascomycota</taxon>
        <taxon>Pezizomycotina</taxon>
        <taxon>Sordariomycetes</taxon>
        <taxon>Hypocreomycetidae</taxon>
        <taxon>Glomerellales</taxon>
        <taxon>Glomerellaceae</taxon>
        <taxon>Colletotrichum</taxon>
        <taxon>Colletotrichum acutatum species complex</taxon>
    </lineage>
</organism>
<accession>A0A135RYY6</accession>
<dbReference type="AlphaFoldDB" id="A0A135RYY6"/>
<keyword evidence="2" id="KW-1185">Reference proteome</keyword>
<dbReference type="EMBL" id="JFBX01000761">
    <property type="protein sequence ID" value="KXH28880.1"/>
    <property type="molecule type" value="Genomic_DNA"/>
</dbReference>
<evidence type="ECO:0000313" key="1">
    <source>
        <dbReference type="EMBL" id="KXH28880.1"/>
    </source>
</evidence>
<evidence type="ECO:0000313" key="2">
    <source>
        <dbReference type="Proteomes" id="UP000070328"/>
    </source>
</evidence>
<protein>
    <submittedName>
        <fullName evidence="1">Uncharacterized protein</fullName>
    </submittedName>
</protein>
<name>A0A135RYY6_9PEZI</name>
<proteinExistence type="predicted"/>
<comment type="caution">
    <text evidence="1">The sequence shown here is derived from an EMBL/GenBank/DDBJ whole genome shotgun (WGS) entry which is preliminary data.</text>
</comment>
<sequence length="237" mass="26068">MRLDSILHSTLEAAATTQTVALWRGTAGAEYPAATLLTVLCLTRTHTRGRRRNLEEGGTEVDEGEEDDPWLVWHAQCTRDVCQGPTADCDWLADGLSGVSLDGDRPKPLWEPISRPGVKYEHVVELCCDAGTWGGVVNSRRMGPHGPMNAVQRDLENPEVSGWPRVRRRYLGSFSLFPRRRPGALSDECTSRLHNLSWCDDEAWPVVDSSASYCCCSPPIREDGQTAKPSLSGPGLP</sequence>
<dbReference type="Proteomes" id="UP000070328">
    <property type="component" value="Unassembled WGS sequence"/>
</dbReference>
<reference evidence="1 2" key="1">
    <citation type="submission" date="2014-02" db="EMBL/GenBank/DDBJ databases">
        <title>The genome sequence of Colletotrichum simmondsii CBS122122.</title>
        <authorList>
            <person name="Baroncelli R."/>
            <person name="Thon M.R."/>
        </authorList>
    </citation>
    <scope>NUCLEOTIDE SEQUENCE [LARGE SCALE GENOMIC DNA]</scope>
    <source>
        <strain evidence="1 2">CBS122122</strain>
    </source>
</reference>